<keyword evidence="1" id="KW-1133">Transmembrane helix</keyword>
<protein>
    <submittedName>
        <fullName evidence="2">Uncharacterized protein</fullName>
    </submittedName>
</protein>
<evidence type="ECO:0000313" key="2">
    <source>
        <dbReference type="EMBL" id="GCC20818.1"/>
    </source>
</evidence>
<evidence type="ECO:0000256" key="1">
    <source>
        <dbReference type="SAM" id="Phobius"/>
    </source>
</evidence>
<reference evidence="2 3" key="1">
    <citation type="journal article" date="2018" name="Nat. Ecol. Evol.">
        <title>Shark genomes provide insights into elasmobranch evolution and the origin of vertebrates.</title>
        <authorList>
            <person name="Hara Y"/>
            <person name="Yamaguchi K"/>
            <person name="Onimaru K"/>
            <person name="Kadota M"/>
            <person name="Koyanagi M"/>
            <person name="Keeley SD"/>
            <person name="Tatsumi K"/>
            <person name="Tanaka K"/>
            <person name="Motone F"/>
            <person name="Kageyama Y"/>
            <person name="Nozu R"/>
            <person name="Adachi N"/>
            <person name="Nishimura O"/>
            <person name="Nakagawa R"/>
            <person name="Tanegashima C"/>
            <person name="Kiyatake I"/>
            <person name="Matsumoto R"/>
            <person name="Murakumo K"/>
            <person name="Nishida K"/>
            <person name="Terakita A"/>
            <person name="Kuratani S"/>
            <person name="Sato K"/>
            <person name="Hyodo S Kuraku.S."/>
        </authorList>
    </citation>
    <scope>NUCLEOTIDE SEQUENCE [LARGE SCALE GENOMIC DNA]</scope>
</reference>
<dbReference type="AlphaFoldDB" id="A0A401RRR7"/>
<feature type="transmembrane region" description="Helical" evidence="1">
    <location>
        <begin position="67"/>
        <end position="86"/>
    </location>
</feature>
<organism evidence="2 3">
    <name type="scientific">Chiloscyllium punctatum</name>
    <name type="common">Brownbanded bambooshark</name>
    <name type="synonym">Hemiscyllium punctatum</name>
    <dbReference type="NCBI Taxonomy" id="137246"/>
    <lineage>
        <taxon>Eukaryota</taxon>
        <taxon>Metazoa</taxon>
        <taxon>Chordata</taxon>
        <taxon>Craniata</taxon>
        <taxon>Vertebrata</taxon>
        <taxon>Chondrichthyes</taxon>
        <taxon>Elasmobranchii</taxon>
        <taxon>Galeomorphii</taxon>
        <taxon>Galeoidea</taxon>
        <taxon>Orectolobiformes</taxon>
        <taxon>Hemiscylliidae</taxon>
        <taxon>Chiloscyllium</taxon>
    </lineage>
</organism>
<proteinExistence type="predicted"/>
<name>A0A401RRR7_CHIPU</name>
<dbReference type="OrthoDB" id="9950263at2759"/>
<keyword evidence="1" id="KW-0472">Membrane</keyword>
<gene>
    <name evidence="2" type="ORF">chiPu_0019386</name>
</gene>
<dbReference type="EMBL" id="BEZZ01001957">
    <property type="protein sequence ID" value="GCC20818.1"/>
    <property type="molecule type" value="Genomic_DNA"/>
</dbReference>
<evidence type="ECO:0000313" key="3">
    <source>
        <dbReference type="Proteomes" id="UP000287033"/>
    </source>
</evidence>
<keyword evidence="1" id="KW-0812">Transmembrane</keyword>
<keyword evidence="3" id="KW-1185">Reference proteome</keyword>
<accession>A0A401RRR7</accession>
<sequence length="244" mass="28192">MSRIAPFWYHGCWAKCFTAEVPWTAEGETFNYLRISNGFTSAVLEPYYVRRKSQRTFKKLIESPTQIPYFLCILIYWGLLLVAPVLPKGLYIPWVLHCSLDQLVVLFSWPPGGYCDSVSGADLMGEPSLCVRCVHPADRRRTHRREQTLLSELVEDFEWKQQLEDDCLNIKQMTETEMMLYSIESPHVLHSYTGIEEGAERLIRVRKAVILLELREKLAKQMAKIQVSTNCALANSHDLKSFTK</sequence>
<dbReference type="Proteomes" id="UP000287033">
    <property type="component" value="Unassembled WGS sequence"/>
</dbReference>
<comment type="caution">
    <text evidence="2">The sequence shown here is derived from an EMBL/GenBank/DDBJ whole genome shotgun (WGS) entry which is preliminary data.</text>
</comment>